<evidence type="ECO:0000313" key="3">
    <source>
        <dbReference type="Proteomes" id="UP001620626"/>
    </source>
</evidence>
<feature type="compositionally biased region" description="Acidic residues" evidence="1">
    <location>
        <begin position="82"/>
        <end position="96"/>
    </location>
</feature>
<evidence type="ECO:0008006" key="4">
    <source>
        <dbReference type="Google" id="ProtNLM"/>
    </source>
</evidence>
<accession>A0ABD2MFB9</accession>
<sequence length="160" mass="17574">MMLINLISIRKMFNQIISLSMIKLINSISYCDAGNNHGQHLSNGVGGNSADGNQSDNGDSDDNQLDATNDQLVQLHANQNGEDGDQPENDNVDGPEPEIHNANDNLSDNDEELDEEFWNNLPKIVDLPKLNGVEFVGNHIKYTKQTKNGKDGQDSATIQL</sequence>
<dbReference type="Proteomes" id="UP001620626">
    <property type="component" value="Unassembled WGS sequence"/>
</dbReference>
<keyword evidence="3" id="KW-1185">Reference proteome</keyword>
<evidence type="ECO:0000256" key="1">
    <source>
        <dbReference type="SAM" id="MobiDB-lite"/>
    </source>
</evidence>
<name>A0ABD2MFB9_9BILA</name>
<evidence type="ECO:0000313" key="2">
    <source>
        <dbReference type="EMBL" id="KAL3125983.1"/>
    </source>
</evidence>
<comment type="caution">
    <text evidence="2">The sequence shown here is derived from an EMBL/GenBank/DDBJ whole genome shotgun (WGS) entry which is preliminary data.</text>
</comment>
<reference evidence="2 3" key="1">
    <citation type="submission" date="2024-10" db="EMBL/GenBank/DDBJ databases">
        <authorList>
            <person name="Kim D."/>
        </authorList>
    </citation>
    <scope>NUCLEOTIDE SEQUENCE [LARGE SCALE GENOMIC DNA]</scope>
    <source>
        <strain evidence="2">BH-2024</strain>
    </source>
</reference>
<organism evidence="2 3">
    <name type="scientific">Heterodera trifolii</name>
    <dbReference type="NCBI Taxonomy" id="157864"/>
    <lineage>
        <taxon>Eukaryota</taxon>
        <taxon>Metazoa</taxon>
        <taxon>Ecdysozoa</taxon>
        <taxon>Nematoda</taxon>
        <taxon>Chromadorea</taxon>
        <taxon>Rhabditida</taxon>
        <taxon>Tylenchina</taxon>
        <taxon>Tylenchomorpha</taxon>
        <taxon>Tylenchoidea</taxon>
        <taxon>Heteroderidae</taxon>
        <taxon>Heteroderinae</taxon>
        <taxon>Heterodera</taxon>
    </lineage>
</organism>
<feature type="region of interest" description="Disordered" evidence="1">
    <location>
        <begin position="42"/>
        <end position="111"/>
    </location>
</feature>
<protein>
    <recommendedName>
        <fullName evidence="4">Effector protein</fullName>
    </recommendedName>
</protein>
<gene>
    <name evidence="2" type="ORF">niasHT_001501</name>
</gene>
<dbReference type="AlphaFoldDB" id="A0ABD2MFB9"/>
<proteinExistence type="predicted"/>
<feature type="compositionally biased region" description="Polar residues" evidence="1">
    <location>
        <begin position="68"/>
        <end position="81"/>
    </location>
</feature>
<dbReference type="EMBL" id="JBICBT010000013">
    <property type="protein sequence ID" value="KAL3125983.1"/>
    <property type="molecule type" value="Genomic_DNA"/>
</dbReference>